<dbReference type="Gene3D" id="3.40.50.300">
    <property type="entry name" value="P-loop containing nucleotide triphosphate hydrolases"/>
    <property type="match status" value="1"/>
</dbReference>
<organism evidence="9 10">
    <name type="scientific">Fannyhessea vaginae DSM 15829</name>
    <dbReference type="NCBI Taxonomy" id="525256"/>
    <lineage>
        <taxon>Bacteria</taxon>
        <taxon>Bacillati</taxon>
        <taxon>Actinomycetota</taxon>
        <taxon>Coriobacteriia</taxon>
        <taxon>Coriobacteriales</taxon>
        <taxon>Atopobiaceae</taxon>
        <taxon>Fannyhessea</taxon>
    </lineage>
</organism>
<evidence type="ECO:0000256" key="5">
    <source>
        <dbReference type="ARBA" id="ARBA00022840"/>
    </source>
</evidence>
<evidence type="ECO:0000256" key="3">
    <source>
        <dbReference type="ARBA" id="ARBA00022598"/>
    </source>
</evidence>
<sequence length="562" mass="60244">MSQFLSDIEIAQATHLQPIEVIAQKLDIPKASLEHYGNFKAKVDVFSDYFAKKHMQSSSKLVLVSALNPTPFGEGKTTISIGLADALASQNTRVALCLREPSLGPVFGIKGGAAGGGYAQVGPMEDINLHFTGDFHAIESANNLCAALLDNHVKQGNKLGIDPRRIVWKRCMDMNDRQLRHIVDGLGGCASGVPREDGFDICAASEVMAVLCLASDIADLKKRLGAMLVAYTYDNKPVYAKDIHAVGAMCALLRDALKPNLVQTLEGTPAFVHGGPFANIAHGANTVIATRTALKCADVVITEAGFGADLGAEKFIDIVCPQLQKNPDCVVLTATMRALKYHGGVAATDVSKPNIDAVKQGFEHLRIHIQNIRQTAGLPCVVALNAFANDDPHEIQLVSDLCQELGVCAVPTYVWAQGSQGGLELARAVTRALSESPSKTPQLYDVTDSIQTKVEKIATKWYHARGVVWSDKSRRQLRELSALGLDTARVCIAKTQYSLSDDPHKLDCSNDYDLHVRELHVSAGAGFVVIMCGSVVTMPGLGKVPAAEAIDVLDDGTIVGIF</sequence>
<reference evidence="9 10" key="1">
    <citation type="submission" date="2011-02" db="EMBL/GenBank/DDBJ databases">
        <authorList>
            <person name="Muzny D."/>
            <person name="Qin X."/>
            <person name="Buhay C."/>
            <person name="Dugan-Rocha S."/>
            <person name="Ding Y."/>
            <person name="Chen G."/>
            <person name="Hawes A."/>
            <person name="Holder M."/>
            <person name="Jhangiani S."/>
            <person name="Johnson A."/>
            <person name="Khan Z."/>
            <person name="Li Z."/>
            <person name="Liu W."/>
            <person name="Liu X."/>
            <person name="Perez L."/>
            <person name="Shen H."/>
            <person name="Wang Q."/>
            <person name="Watt J."/>
            <person name="Xi L."/>
            <person name="Xin Y."/>
            <person name="Zhou J."/>
            <person name="Deng J."/>
            <person name="Jiang H."/>
            <person name="Liu Y."/>
            <person name="Qu J."/>
            <person name="Song X.-Z."/>
            <person name="Zhang L."/>
            <person name="Villasana D."/>
            <person name="Johnson A."/>
            <person name="Liu J."/>
            <person name="Liyanage D."/>
            <person name="Lorensuhewa L."/>
            <person name="Robinson T."/>
            <person name="Song A."/>
            <person name="Song B.-B."/>
            <person name="Dinh H."/>
            <person name="Thornton R."/>
            <person name="Coyle M."/>
            <person name="Francisco L."/>
            <person name="Jackson L."/>
            <person name="Javaid M."/>
            <person name="Korchina V."/>
            <person name="Kovar C."/>
            <person name="Mata R."/>
            <person name="Mathew T."/>
            <person name="Ngo R."/>
            <person name="Nguyen L."/>
            <person name="Nguyen N."/>
            <person name="Okwuonu G."/>
            <person name="Ongeri F."/>
            <person name="Pham C."/>
            <person name="Simmons D."/>
            <person name="Wilczek-Boney K."/>
            <person name="Hale W."/>
            <person name="Jakkamsetti A."/>
            <person name="Pham P."/>
            <person name="Ruth R."/>
            <person name="San Lucas F."/>
            <person name="Warren J."/>
            <person name="Zhang J."/>
            <person name="Zhao Z."/>
            <person name="Zhou C."/>
            <person name="Zhu D."/>
            <person name="Lee S."/>
            <person name="Bess C."/>
            <person name="Blankenburg K."/>
            <person name="Forbes L."/>
            <person name="Fu Q."/>
            <person name="Gubbala S."/>
            <person name="Hirani K."/>
            <person name="Jayaseelan J.C."/>
            <person name="Lara F."/>
            <person name="Munidasa M."/>
            <person name="Palculict T."/>
            <person name="Patil S."/>
            <person name="Pu L.-L."/>
            <person name="Saada N."/>
            <person name="Tang L."/>
            <person name="Weissenberger G."/>
            <person name="Zhu Y."/>
            <person name="Hemphill L."/>
            <person name="Shang Y."/>
            <person name="Youmans B."/>
            <person name="Ayvaz T."/>
            <person name="Ross M."/>
            <person name="Santibanez J."/>
            <person name="Aqrawi P."/>
            <person name="Gross S."/>
            <person name="Joshi V."/>
            <person name="Fowler G."/>
            <person name="Nazareth L."/>
            <person name="Reid J."/>
            <person name="Worley K."/>
            <person name="Petrosino J."/>
            <person name="Highlander S."/>
            <person name="Gibbs R."/>
        </authorList>
    </citation>
    <scope>NUCLEOTIDE SEQUENCE [LARGE SCALE GENOMIC DNA]</scope>
    <source>
        <strain evidence="9 10">DSM 15829</strain>
    </source>
</reference>
<keyword evidence="2 8" id="KW-0554">One-carbon metabolism</keyword>
<keyword evidence="10" id="KW-1185">Reference proteome</keyword>
<evidence type="ECO:0000256" key="2">
    <source>
        <dbReference type="ARBA" id="ARBA00022563"/>
    </source>
</evidence>
<dbReference type="Pfam" id="PF01268">
    <property type="entry name" value="FTHFS"/>
    <property type="match status" value="1"/>
</dbReference>
<dbReference type="EC" id="6.3.4.3" evidence="8"/>
<dbReference type="OrthoDB" id="9761733at2"/>
<dbReference type="Gene3D" id="3.10.410.10">
    <property type="entry name" value="Formyltetrahydrofolate synthetase, domain 3"/>
    <property type="match status" value="1"/>
</dbReference>
<dbReference type="RefSeq" id="WP_006302675.1">
    <property type="nucleotide sequence ID" value="NZ_ACGK02000001.1"/>
</dbReference>
<evidence type="ECO:0000256" key="8">
    <source>
        <dbReference type="HAMAP-Rule" id="MF_01543"/>
    </source>
</evidence>
<dbReference type="UniPathway" id="UPA00193"/>
<evidence type="ECO:0000313" key="9">
    <source>
        <dbReference type="EMBL" id="EGF23547.1"/>
    </source>
</evidence>
<accession>F1T4A3</accession>
<gene>
    <name evidence="8 9" type="primary">fhs</name>
    <name evidence="9" type="ORF">HMPREF0091_10494</name>
</gene>
<evidence type="ECO:0000256" key="4">
    <source>
        <dbReference type="ARBA" id="ARBA00022741"/>
    </source>
</evidence>
<comment type="catalytic activity">
    <reaction evidence="6 8">
        <text>(6S)-5,6,7,8-tetrahydrofolate + formate + ATP = (6R)-10-formyltetrahydrofolate + ADP + phosphate</text>
        <dbReference type="Rhea" id="RHEA:20221"/>
        <dbReference type="ChEBI" id="CHEBI:15740"/>
        <dbReference type="ChEBI" id="CHEBI:30616"/>
        <dbReference type="ChEBI" id="CHEBI:43474"/>
        <dbReference type="ChEBI" id="CHEBI:57453"/>
        <dbReference type="ChEBI" id="CHEBI:195366"/>
        <dbReference type="ChEBI" id="CHEBI:456216"/>
        <dbReference type="EC" id="6.3.4.3"/>
    </reaction>
</comment>
<evidence type="ECO:0000256" key="7">
    <source>
        <dbReference type="ARBA" id="ARBA00061363"/>
    </source>
</evidence>
<keyword evidence="4 8" id="KW-0547">Nucleotide-binding</keyword>
<dbReference type="GO" id="GO:0005524">
    <property type="term" value="F:ATP binding"/>
    <property type="evidence" value="ECO:0007669"/>
    <property type="project" value="UniProtKB-UniRule"/>
</dbReference>
<dbReference type="Gene3D" id="3.30.1510.10">
    <property type="entry name" value="Domain 2, N(10)-formyltetrahydrofolate synthetase"/>
    <property type="match status" value="1"/>
</dbReference>
<feature type="binding site" evidence="8">
    <location>
        <begin position="70"/>
        <end position="77"/>
    </location>
    <ligand>
        <name>ATP</name>
        <dbReference type="ChEBI" id="CHEBI:30616"/>
    </ligand>
</feature>
<proteinExistence type="inferred from homology"/>
<dbReference type="Proteomes" id="UP000005947">
    <property type="component" value="Unassembled WGS sequence"/>
</dbReference>
<evidence type="ECO:0000313" key="10">
    <source>
        <dbReference type="Proteomes" id="UP000005947"/>
    </source>
</evidence>
<dbReference type="InterPro" id="IPR000559">
    <property type="entry name" value="Formate_THF_ligase"/>
</dbReference>
<comment type="pathway">
    <text evidence="1 8">One-carbon metabolism; tetrahydrofolate interconversion.</text>
</comment>
<dbReference type="PROSITE" id="PS00721">
    <property type="entry name" value="FTHFS_1"/>
    <property type="match status" value="1"/>
</dbReference>
<name>F1T4A3_9ACTN</name>
<dbReference type="GO" id="GO:0004329">
    <property type="term" value="F:formate-tetrahydrofolate ligase activity"/>
    <property type="evidence" value="ECO:0007669"/>
    <property type="project" value="UniProtKB-UniRule"/>
</dbReference>
<dbReference type="CDD" id="cd00477">
    <property type="entry name" value="FTHFS"/>
    <property type="match status" value="1"/>
</dbReference>
<dbReference type="SUPFAM" id="SSF52540">
    <property type="entry name" value="P-loop containing nucleoside triphosphate hydrolases"/>
    <property type="match status" value="1"/>
</dbReference>
<dbReference type="InterPro" id="IPR020628">
    <property type="entry name" value="Formate_THF_ligase_CS"/>
</dbReference>
<dbReference type="NCBIfam" id="NF010030">
    <property type="entry name" value="PRK13505.1"/>
    <property type="match status" value="1"/>
</dbReference>
<dbReference type="eggNOG" id="COG2759">
    <property type="taxonomic scope" value="Bacteria"/>
</dbReference>
<dbReference type="FunFam" id="3.30.1510.10:FF:000001">
    <property type="entry name" value="Formate--tetrahydrofolate ligase"/>
    <property type="match status" value="1"/>
</dbReference>
<dbReference type="EMBL" id="ACGK02000001">
    <property type="protein sequence ID" value="EGF23547.1"/>
    <property type="molecule type" value="Genomic_DNA"/>
</dbReference>
<keyword evidence="5 8" id="KW-0067">ATP-binding</keyword>
<comment type="caution">
    <text evidence="9">The sequence shown here is derived from an EMBL/GenBank/DDBJ whole genome shotgun (WGS) entry which is preliminary data.</text>
</comment>
<dbReference type="AlphaFoldDB" id="F1T4A3"/>
<dbReference type="GeneID" id="93210111"/>
<dbReference type="HAMAP" id="MF_01543">
    <property type="entry name" value="FTHFS"/>
    <property type="match status" value="1"/>
</dbReference>
<evidence type="ECO:0000256" key="6">
    <source>
        <dbReference type="ARBA" id="ARBA00049033"/>
    </source>
</evidence>
<comment type="similarity">
    <text evidence="7 8">Belongs to the formate--tetrahydrofolate ligase family.</text>
</comment>
<keyword evidence="3 8" id="KW-0436">Ligase</keyword>
<protein>
    <recommendedName>
        <fullName evidence="8">Formate--tetrahydrofolate ligase</fullName>
        <ecNumber evidence="8">6.3.4.3</ecNumber>
    </recommendedName>
    <alternativeName>
        <fullName evidence="8">Formyltetrahydrofolate synthetase</fullName>
        <shortName evidence="8">FHS</shortName>
        <shortName evidence="8">FTHFS</shortName>
    </alternativeName>
</protein>
<evidence type="ECO:0000256" key="1">
    <source>
        <dbReference type="ARBA" id="ARBA00004777"/>
    </source>
</evidence>
<dbReference type="InterPro" id="IPR027417">
    <property type="entry name" value="P-loop_NTPase"/>
</dbReference>
<dbReference type="GO" id="GO:0035999">
    <property type="term" value="P:tetrahydrofolate interconversion"/>
    <property type="evidence" value="ECO:0007669"/>
    <property type="project" value="UniProtKB-UniRule"/>
</dbReference>